<proteinExistence type="predicted"/>
<feature type="region of interest" description="Disordered" evidence="1">
    <location>
        <begin position="50"/>
        <end position="77"/>
    </location>
</feature>
<accession>W1PRV9</accession>
<keyword evidence="3" id="KW-1185">Reference proteome</keyword>
<dbReference type="Proteomes" id="UP000017836">
    <property type="component" value="Unassembled WGS sequence"/>
</dbReference>
<sequence length="169" mass="19307">MSTSYDCGCKELLGIPFDKIRGRHDSEIHLGKLRWEFIGVAHLARRMMGGRAPQGESSYPSSRGVARSSGDEEGVGCDIPNLGDGSTFFDEDAVPPQTSLTDEEWREQERERIRDAHEQAMIEDEQEVFPEEIMVLFQIVRYIPCRPSFHTFSGSFYLWDKPICQLFGR</sequence>
<protein>
    <submittedName>
        <fullName evidence="2">Uncharacterized protein</fullName>
    </submittedName>
</protein>
<dbReference type="Gramene" id="ERN10451">
    <property type="protein sequence ID" value="ERN10451"/>
    <property type="gene ID" value="AMTR_s00026p00231340"/>
</dbReference>
<name>W1PRV9_AMBTC</name>
<gene>
    <name evidence="2" type="ORF">AMTR_s00026p00231340</name>
</gene>
<evidence type="ECO:0000313" key="2">
    <source>
        <dbReference type="EMBL" id="ERN10451.1"/>
    </source>
</evidence>
<evidence type="ECO:0000256" key="1">
    <source>
        <dbReference type="SAM" id="MobiDB-lite"/>
    </source>
</evidence>
<dbReference type="AlphaFoldDB" id="W1PRV9"/>
<reference evidence="3" key="1">
    <citation type="journal article" date="2013" name="Science">
        <title>The Amborella genome and the evolution of flowering plants.</title>
        <authorList>
            <consortium name="Amborella Genome Project"/>
        </authorList>
    </citation>
    <scope>NUCLEOTIDE SEQUENCE [LARGE SCALE GENOMIC DNA]</scope>
</reference>
<organism evidence="2 3">
    <name type="scientific">Amborella trichopoda</name>
    <dbReference type="NCBI Taxonomy" id="13333"/>
    <lineage>
        <taxon>Eukaryota</taxon>
        <taxon>Viridiplantae</taxon>
        <taxon>Streptophyta</taxon>
        <taxon>Embryophyta</taxon>
        <taxon>Tracheophyta</taxon>
        <taxon>Spermatophyta</taxon>
        <taxon>Magnoliopsida</taxon>
        <taxon>Amborellales</taxon>
        <taxon>Amborellaceae</taxon>
        <taxon>Amborella</taxon>
    </lineage>
</organism>
<evidence type="ECO:0000313" key="3">
    <source>
        <dbReference type="Proteomes" id="UP000017836"/>
    </source>
</evidence>
<dbReference type="EMBL" id="KI392852">
    <property type="protein sequence ID" value="ERN10451.1"/>
    <property type="molecule type" value="Genomic_DNA"/>
</dbReference>
<dbReference type="HOGENOM" id="CLU_104348_0_0_1"/>